<reference evidence="7 8" key="1">
    <citation type="submission" date="2021-02" db="EMBL/GenBank/DDBJ databases">
        <title>Leishmania (Mundinia) enrietti genome sequencing and assembly.</title>
        <authorList>
            <person name="Almutairi H."/>
            <person name="Gatherer D."/>
        </authorList>
    </citation>
    <scope>NUCLEOTIDE SEQUENCE [LARGE SCALE GENOMIC DNA]</scope>
    <source>
        <strain evidence="7">CUR178</strain>
    </source>
</reference>
<evidence type="ECO:0000259" key="6">
    <source>
        <dbReference type="SMART" id="SM01332"/>
    </source>
</evidence>
<dbReference type="InterPro" id="IPR004367">
    <property type="entry name" value="Cyclin_C-dom"/>
</dbReference>
<dbReference type="Proteomes" id="UP000674179">
    <property type="component" value="Chromosome 25"/>
</dbReference>
<evidence type="ECO:0000256" key="2">
    <source>
        <dbReference type="ARBA" id="ARBA00023127"/>
    </source>
</evidence>
<evidence type="ECO:0000313" key="8">
    <source>
        <dbReference type="Proteomes" id="UP000674179"/>
    </source>
</evidence>
<evidence type="ECO:0008006" key="9">
    <source>
        <dbReference type="Google" id="ProtNLM"/>
    </source>
</evidence>
<gene>
    <name evidence="7" type="ORF">CUR178_05256</name>
</gene>
<dbReference type="AlphaFoldDB" id="A0A836HGQ6"/>
<proteinExistence type="inferred from homology"/>
<dbReference type="SUPFAM" id="SSF47954">
    <property type="entry name" value="Cyclin-like"/>
    <property type="match status" value="2"/>
</dbReference>
<dbReference type="GO" id="GO:0051301">
    <property type="term" value="P:cell division"/>
    <property type="evidence" value="ECO:0007669"/>
    <property type="project" value="UniProtKB-KW"/>
</dbReference>
<keyword evidence="3" id="KW-0131">Cell cycle</keyword>
<evidence type="ECO:0000256" key="1">
    <source>
        <dbReference type="ARBA" id="ARBA00022618"/>
    </source>
</evidence>
<dbReference type="GO" id="GO:0016538">
    <property type="term" value="F:cyclin-dependent protein serine/threonine kinase regulator activity"/>
    <property type="evidence" value="ECO:0007669"/>
    <property type="project" value="InterPro"/>
</dbReference>
<comment type="caution">
    <text evidence="7">The sequence shown here is derived from an EMBL/GenBank/DDBJ whole genome shotgun (WGS) entry which is preliminary data.</text>
</comment>
<dbReference type="FunFam" id="1.10.472.10:FF:000001">
    <property type="entry name" value="G2/mitotic-specific cyclin"/>
    <property type="match status" value="1"/>
</dbReference>
<dbReference type="KEGG" id="lenr:94172459"/>
<dbReference type="InterPro" id="IPR013763">
    <property type="entry name" value="Cyclin-like_dom"/>
</dbReference>
<dbReference type="Gene3D" id="1.10.472.10">
    <property type="entry name" value="Cyclin-like"/>
    <property type="match status" value="2"/>
</dbReference>
<dbReference type="RefSeq" id="XP_067692491.1">
    <property type="nucleotide sequence ID" value="XM_067836949.1"/>
</dbReference>
<evidence type="ECO:0000256" key="3">
    <source>
        <dbReference type="ARBA" id="ARBA00023306"/>
    </source>
</evidence>
<dbReference type="Pfam" id="PF02984">
    <property type="entry name" value="Cyclin_C"/>
    <property type="match status" value="1"/>
</dbReference>
<feature type="domain" description="Cyclin-like" evidence="5">
    <location>
        <begin position="93"/>
        <end position="177"/>
    </location>
</feature>
<accession>A0A836HGQ6</accession>
<dbReference type="InterPro" id="IPR048258">
    <property type="entry name" value="Cyclins_cyclin-box"/>
</dbReference>
<keyword evidence="8" id="KW-1185">Reference proteome</keyword>
<dbReference type="EMBL" id="JAFHKP010000025">
    <property type="protein sequence ID" value="KAG5477551.1"/>
    <property type="molecule type" value="Genomic_DNA"/>
</dbReference>
<organism evidence="7 8">
    <name type="scientific">Leishmania enriettii</name>
    <dbReference type="NCBI Taxonomy" id="5663"/>
    <lineage>
        <taxon>Eukaryota</taxon>
        <taxon>Discoba</taxon>
        <taxon>Euglenozoa</taxon>
        <taxon>Kinetoplastea</taxon>
        <taxon>Metakinetoplastina</taxon>
        <taxon>Trypanosomatida</taxon>
        <taxon>Trypanosomatidae</taxon>
        <taxon>Leishmaniinae</taxon>
        <taxon>Leishmania</taxon>
    </lineage>
</organism>
<dbReference type="PROSITE" id="PS00292">
    <property type="entry name" value="CYCLINS"/>
    <property type="match status" value="1"/>
</dbReference>
<dbReference type="PIRSF" id="PIRSF001771">
    <property type="entry name" value="Cyclin_A_B_D_E"/>
    <property type="match status" value="1"/>
</dbReference>
<dbReference type="SMART" id="SM00385">
    <property type="entry name" value="CYCLIN"/>
    <property type="match status" value="1"/>
</dbReference>
<dbReference type="InterPro" id="IPR039361">
    <property type="entry name" value="Cyclin"/>
</dbReference>
<dbReference type="InterPro" id="IPR046965">
    <property type="entry name" value="Cyclin_A/B-like"/>
</dbReference>
<dbReference type="GO" id="GO:0044772">
    <property type="term" value="P:mitotic cell cycle phase transition"/>
    <property type="evidence" value="ECO:0007669"/>
    <property type="project" value="InterPro"/>
</dbReference>
<dbReference type="InterPro" id="IPR006671">
    <property type="entry name" value="Cyclin_N"/>
</dbReference>
<evidence type="ECO:0000313" key="7">
    <source>
        <dbReference type="EMBL" id="KAG5477551.1"/>
    </source>
</evidence>
<evidence type="ECO:0000256" key="4">
    <source>
        <dbReference type="RuleBase" id="RU000383"/>
    </source>
</evidence>
<dbReference type="SMART" id="SM01332">
    <property type="entry name" value="Cyclin_C"/>
    <property type="match status" value="1"/>
</dbReference>
<dbReference type="OrthoDB" id="5590282at2759"/>
<protein>
    <recommendedName>
        <fullName evidence="9">Cyclin</fullName>
    </recommendedName>
</protein>
<keyword evidence="1" id="KW-0132">Cell division</keyword>
<sequence length="321" mass="36879">MQLNRVEARGVKMAVPMRARIPLSNQTNLARETYHKTASQPLIPRVLEPHFVSEYGSEILDYFLEVERVVYSERMYMNRQSEITDRMRKILIDWLVDVITEFKLHPETFFLAVDIIDRFLFFYSIPRTKLQLMGVTAVLIAAKHEEVWPPTVNDCVAVTANTYSAGEVIDMEFDVVTALRFKFTVPTTYPITCRLLDSCRMGRAVCNATFLFLESAAHCYPLLQYLPSRIAAGAVLLGALLIRHNRSQDTISLQRLWELEVFPFARGIRFEELQPVTEHLLPFTQRLCSGSSRLQAVRRKYLSHEYDCVAAFEFPLVSASG</sequence>
<dbReference type="GeneID" id="94172459"/>
<comment type="similarity">
    <text evidence="4">Belongs to the cyclin family.</text>
</comment>
<keyword evidence="2 4" id="KW-0195">Cyclin</keyword>
<evidence type="ECO:0000259" key="5">
    <source>
        <dbReference type="SMART" id="SM00385"/>
    </source>
</evidence>
<dbReference type="Pfam" id="PF00134">
    <property type="entry name" value="Cyclin_N"/>
    <property type="match status" value="1"/>
</dbReference>
<dbReference type="PANTHER" id="PTHR10177">
    <property type="entry name" value="CYCLINS"/>
    <property type="match status" value="1"/>
</dbReference>
<dbReference type="InterPro" id="IPR036915">
    <property type="entry name" value="Cyclin-like_sf"/>
</dbReference>
<name>A0A836HGQ6_LEIEN</name>
<feature type="domain" description="Cyclin C-terminal" evidence="6">
    <location>
        <begin position="186"/>
        <end position="315"/>
    </location>
</feature>